<accession>A0A2R6ADR7</accession>
<gene>
    <name evidence="1" type="ORF">B9Q01_00560</name>
</gene>
<sequence>MIIILKDVCHSNELAVWKLSRLFNNICLVYLSIAFQTKYEGAFKIFNCAINYYDNKKQYEAMLFFLVRNIIRMVKKALDHLRRTIQFSGLR</sequence>
<name>A0A2R6ADR7_9ARCH</name>
<proteinExistence type="predicted"/>
<comment type="caution">
    <text evidence="1">The sequence shown here is derived from an EMBL/GenBank/DDBJ whole genome shotgun (WGS) entry which is preliminary data.</text>
</comment>
<evidence type="ECO:0000313" key="1">
    <source>
        <dbReference type="EMBL" id="PSN84531.1"/>
    </source>
</evidence>
<evidence type="ECO:0000313" key="2">
    <source>
        <dbReference type="Proteomes" id="UP000240880"/>
    </source>
</evidence>
<dbReference type="AlphaFoldDB" id="A0A2R6ADR7"/>
<protein>
    <submittedName>
        <fullName evidence="1">Uncharacterized protein</fullName>
    </submittedName>
</protein>
<reference evidence="1 2" key="1">
    <citation type="submission" date="2017-04" db="EMBL/GenBank/DDBJ databases">
        <title>Novel microbial lineages endemic to geothermal iron-oxide mats fill important gaps in the evolutionary history of Archaea.</title>
        <authorList>
            <person name="Jay Z.J."/>
            <person name="Beam J.P."/>
            <person name="Dlakic M."/>
            <person name="Rusch D.B."/>
            <person name="Kozubal M.A."/>
            <person name="Inskeep W.P."/>
        </authorList>
    </citation>
    <scope>NUCLEOTIDE SEQUENCE [LARGE SCALE GENOMIC DNA]</scope>
    <source>
        <strain evidence="1">OSP_D</strain>
    </source>
</reference>
<dbReference type="EMBL" id="NEXC01000002">
    <property type="protein sequence ID" value="PSN84531.1"/>
    <property type="molecule type" value="Genomic_DNA"/>
</dbReference>
<organism evidence="1 2">
    <name type="scientific">Candidatus Marsarchaeota G1 archaeon OSP_D</name>
    <dbReference type="NCBI Taxonomy" id="1978155"/>
    <lineage>
        <taxon>Archaea</taxon>
        <taxon>Candidatus Marsarchaeota</taxon>
        <taxon>Candidatus Marsarchaeota group 1</taxon>
    </lineage>
</organism>
<dbReference type="Proteomes" id="UP000240880">
    <property type="component" value="Unassembled WGS sequence"/>
</dbReference>